<dbReference type="GO" id="GO:0005634">
    <property type="term" value="C:nucleus"/>
    <property type="evidence" value="ECO:0007669"/>
    <property type="project" value="InterPro"/>
</dbReference>
<protein>
    <recommendedName>
        <fullName evidence="2">DNA-dependent protein kinase catalytic subunit CC3 domain-containing protein</fullName>
    </recommendedName>
</protein>
<organism evidence="3 4">
    <name type="scientific">Prymnesium parvum</name>
    <name type="common">Toxic golden alga</name>
    <dbReference type="NCBI Taxonomy" id="97485"/>
    <lineage>
        <taxon>Eukaryota</taxon>
        <taxon>Haptista</taxon>
        <taxon>Haptophyta</taxon>
        <taxon>Prymnesiophyceae</taxon>
        <taxon>Prymnesiales</taxon>
        <taxon>Prymnesiaceae</taxon>
        <taxon>Prymnesium</taxon>
    </lineage>
</organism>
<feature type="compositionally biased region" description="Basic and acidic residues" evidence="1">
    <location>
        <begin position="1439"/>
        <end position="1449"/>
    </location>
</feature>
<evidence type="ECO:0000313" key="3">
    <source>
        <dbReference type="EMBL" id="KAL1530267.1"/>
    </source>
</evidence>
<dbReference type="EMBL" id="JBGBPQ010000001">
    <property type="protein sequence ID" value="KAL1530267.1"/>
    <property type="molecule type" value="Genomic_DNA"/>
</dbReference>
<dbReference type="Pfam" id="PF20500">
    <property type="entry name" value="DNA-PKcs_N"/>
    <property type="match status" value="1"/>
</dbReference>
<feature type="domain" description="DNA-dependent protein kinase catalytic subunit CC3" evidence="2">
    <location>
        <begin position="1192"/>
        <end position="1633"/>
    </location>
</feature>
<reference evidence="3 4" key="1">
    <citation type="journal article" date="2024" name="Science">
        <title>Giant polyketide synthase enzymes in the biosynthesis of giant marine polyether toxins.</title>
        <authorList>
            <person name="Fallon T.R."/>
            <person name="Shende V.V."/>
            <person name="Wierzbicki I.H."/>
            <person name="Pendleton A.L."/>
            <person name="Watervoot N.F."/>
            <person name="Auber R.P."/>
            <person name="Gonzalez D.J."/>
            <person name="Wisecaver J.H."/>
            <person name="Moore B.S."/>
        </authorList>
    </citation>
    <scope>NUCLEOTIDE SEQUENCE [LARGE SCALE GENOMIC DNA]</scope>
    <source>
        <strain evidence="3 4">12B1</strain>
    </source>
</reference>
<proteinExistence type="predicted"/>
<evidence type="ECO:0000256" key="1">
    <source>
        <dbReference type="SAM" id="MobiDB-lite"/>
    </source>
</evidence>
<dbReference type="InterPro" id="IPR046803">
    <property type="entry name" value="DNAPKcs_CC1-2"/>
</dbReference>
<keyword evidence="4" id="KW-1185">Reference proteome</keyword>
<gene>
    <name evidence="3" type="ORF">AB1Y20_001180</name>
</gene>
<accession>A0AB34KAP2</accession>
<dbReference type="Pfam" id="PF20502">
    <property type="entry name" value="DNAPKcs_CC1-2"/>
    <property type="match status" value="1"/>
</dbReference>
<dbReference type="SMART" id="SM01344">
    <property type="entry name" value="NUC194"/>
    <property type="match status" value="1"/>
</dbReference>
<dbReference type="InterPro" id="IPR012582">
    <property type="entry name" value="DNAPKcs_CC3"/>
</dbReference>
<dbReference type="GO" id="GO:0006303">
    <property type="term" value="P:double-strand break repair via nonhomologous end joining"/>
    <property type="evidence" value="ECO:0007669"/>
    <property type="project" value="InterPro"/>
</dbReference>
<dbReference type="InterPro" id="IPR046804">
    <property type="entry name" value="DNA-PKcs_N"/>
</dbReference>
<dbReference type="Proteomes" id="UP001515480">
    <property type="component" value="Unassembled WGS sequence"/>
</dbReference>
<feature type="region of interest" description="Disordered" evidence="1">
    <location>
        <begin position="1426"/>
        <end position="1449"/>
    </location>
</feature>
<evidence type="ECO:0000313" key="4">
    <source>
        <dbReference type="Proteomes" id="UP001515480"/>
    </source>
</evidence>
<evidence type="ECO:0000259" key="2">
    <source>
        <dbReference type="SMART" id="SM01344"/>
    </source>
</evidence>
<sequence length="1658" mass="183740">MARAMRLLGEFSASMAVFDGADEVQRHLGYMCHYARDYLLPSASRHSEETRVSVARSLNQLPIFIEAFANMVKQVTAVDAYTISTLDALLQLLFSQFYRFLGRTIMRCAVAMQRLFVALLNKGDALERLSSSLVGAALLISVDECAKTILGQGLEAGYVSARKLVFELWRFDLNSVENEHEPRPASSSDDEAATVTKLGERTSENSSFYKVSFRTQHPAVAAGRWSLKELAGFNLCLQGESDLGESDELGRGFYLDAILPRVTELATTSMTYREKAAACELFEAAIKLCIGRVTFSQDPKRYEVFAVLFRHIFPAMLRLATDADGFARKLFVPLTKQVIHWLTAKSSDGTSLLMQEMLQAIMTAIADPLQSGLREFSATCLGEFIKWSIKQNRENDSPRPIKALLDRLYGLAHHPSALQRLGFAHALSSAEVYRELREDSKTIDVHLLEMLQQTIFSLRISEADPPTIGTVVALGSVVTHLEKVLIRSMELLFKPNEQRFAFTVGIGGKQGFAHWLFVQCFQQKSHARLRSSKLFETLCSSMPSCCSSAQWVHNEFPDILKLPICIRLSGAAAQSDRSSALDSAYGESVPDWSQLMHGAPKLKASTLGMAAEDDQALIRWLEQLHACVDCVYWTLREKHLTLETILDPAGSLRGVPRAIRAFLDVLADRAAQSTDCVRSVSGEIISRHLRDCLKGAFRLILKLLRGARSDRRLSIVWGEGHATGRLSVVRAALFAVLLPGKLCFDSSEADACARIRSLGCEIVDELYQRENALVLPPLRSILSEAKANLCERLVEAAGTDALETLALIEGCLALHRVGRDVQGQLLQDSLPRLTSRELADKLTHQAAHAPMSLGPLQRQVMSKAVDLALTLGLPPQRIFQLISDATPVPNRSSMTLGALFIERFRQVLLPHFAREPRIFVKPLLLRRSEVQYQPNLTKHDSSHPFFKLTIELLDYLVMNRQVPSDDVVHQINEALQGFLDELHWPNFEWADGVLSLFRLLLVLGDYIVLQPANGSSECTTLVNAWASLFPGPGTGSTCLPPKQIGLRATEEALKLLPLLLVRLRLPANPGSPLDHVMRAVRRVIENEIPLSFHELKDEGRKRHVQALVAPLLDGIADQRVRSLELLQEVLRAPAFVEQRFDSLNRHIFSDGIISAFRSFAHAAASPGGGAAACSSERLWVAMADIIFGDGRWDTRYAALHWLVVPLAHAVKAQTLVDLLQSYMPRVASILDRCKNTAQSPLPRDTLELNSELVRRVAAFEFCAVLIARLGKQGRKELNVDGALGRAAGRNEDVFRLLAPAAGNTAKKNQSTVREEDADPNSRVTSALYMELRAAAYSALIEAVVPTQDDAGTIAKVLFKWEDLWENVVDHSKLFSLKAETDFPQTSARAQLALHAPARSRPQTGSAVSYLPSQALLASSLGQTQISQDVDARSSNNSTTRDDAQRSDRSGKVDFMAPSTLFSTSQSVVRNSQCFTQSQSNLPFIDEQDEDESITVGKTAVNNFNEEPDDFELDELNCHPLMAILMRCIRKLHSRKLGGSDYKNGGMPYWLSSLHAKMIDAQSANTSHSQLNARLLIAKLIFNLRHHSEEGAPDAAEVRLKRKQLLEGGKTIEAISRQLKHKCSSPHRIALEELREAARRVAATLKLLTALSPLRPLTK</sequence>
<feature type="compositionally biased region" description="Polar residues" evidence="1">
    <location>
        <begin position="1426"/>
        <end position="1438"/>
    </location>
</feature>
<comment type="caution">
    <text evidence="3">The sequence shown here is derived from an EMBL/GenBank/DDBJ whole genome shotgun (WGS) entry which is preliminary data.</text>
</comment>
<dbReference type="Pfam" id="PF08163">
    <property type="entry name" value="DNAPKcs_CC3"/>
    <property type="match status" value="1"/>
</dbReference>
<name>A0AB34KAP2_PRYPA</name>